<keyword evidence="5" id="KW-1185">Reference proteome</keyword>
<feature type="compositionally biased region" description="Basic and acidic residues" evidence="3">
    <location>
        <begin position="12"/>
        <end position="30"/>
    </location>
</feature>
<dbReference type="Pfam" id="PF02021">
    <property type="entry name" value="UPF0102"/>
    <property type="match status" value="1"/>
</dbReference>
<evidence type="ECO:0000313" key="5">
    <source>
        <dbReference type="Proteomes" id="UP000652430"/>
    </source>
</evidence>
<accession>A0ABQ3LJ55</accession>
<dbReference type="PANTHER" id="PTHR34039:SF1">
    <property type="entry name" value="UPF0102 PROTEIN YRAN"/>
    <property type="match status" value="1"/>
</dbReference>
<dbReference type="PANTHER" id="PTHR34039">
    <property type="entry name" value="UPF0102 PROTEIN YRAN"/>
    <property type="match status" value="1"/>
</dbReference>
<name>A0ABQ3LJ55_9SPHN</name>
<gene>
    <name evidence="4" type="ORF">GCM10008023_16620</name>
</gene>
<protein>
    <recommendedName>
        <fullName evidence="2">UPF0102 protein GCM10008023_16620</fullName>
    </recommendedName>
</protein>
<evidence type="ECO:0000256" key="1">
    <source>
        <dbReference type="ARBA" id="ARBA00006738"/>
    </source>
</evidence>
<proteinExistence type="inferred from homology"/>
<reference evidence="5" key="1">
    <citation type="journal article" date="2019" name="Int. J. Syst. Evol. Microbiol.">
        <title>The Global Catalogue of Microorganisms (GCM) 10K type strain sequencing project: providing services to taxonomists for standard genome sequencing and annotation.</title>
        <authorList>
            <consortium name="The Broad Institute Genomics Platform"/>
            <consortium name="The Broad Institute Genome Sequencing Center for Infectious Disease"/>
            <person name="Wu L."/>
            <person name="Ma J."/>
        </authorList>
    </citation>
    <scope>NUCLEOTIDE SEQUENCE [LARGE SCALE GENOMIC DNA]</scope>
    <source>
        <strain evidence="5">CGMCC 1.8957</strain>
    </source>
</reference>
<comment type="caution">
    <text evidence="4">The sequence shown here is derived from an EMBL/GenBank/DDBJ whole genome shotgun (WGS) entry which is preliminary data.</text>
</comment>
<organism evidence="4 5">
    <name type="scientific">Sphingomonas glacialis</name>
    <dbReference type="NCBI Taxonomy" id="658225"/>
    <lineage>
        <taxon>Bacteria</taxon>
        <taxon>Pseudomonadati</taxon>
        <taxon>Pseudomonadota</taxon>
        <taxon>Alphaproteobacteria</taxon>
        <taxon>Sphingomonadales</taxon>
        <taxon>Sphingomonadaceae</taxon>
        <taxon>Sphingomonas</taxon>
    </lineage>
</organism>
<evidence type="ECO:0000256" key="2">
    <source>
        <dbReference type="HAMAP-Rule" id="MF_00048"/>
    </source>
</evidence>
<dbReference type="RefSeq" id="WP_229839309.1">
    <property type="nucleotide sequence ID" value="NZ_BNAQ01000002.1"/>
</dbReference>
<evidence type="ECO:0000256" key="3">
    <source>
        <dbReference type="SAM" id="MobiDB-lite"/>
    </source>
</evidence>
<dbReference type="EMBL" id="BNAQ01000002">
    <property type="protein sequence ID" value="GHH14656.1"/>
    <property type="molecule type" value="Genomic_DNA"/>
</dbReference>
<dbReference type="NCBIfam" id="NF009151">
    <property type="entry name" value="PRK12497.1-5"/>
    <property type="match status" value="1"/>
</dbReference>
<dbReference type="SUPFAM" id="SSF52980">
    <property type="entry name" value="Restriction endonuclease-like"/>
    <property type="match status" value="1"/>
</dbReference>
<dbReference type="Gene3D" id="3.40.1350.10">
    <property type="match status" value="1"/>
</dbReference>
<dbReference type="Proteomes" id="UP000652430">
    <property type="component" value="Unassembled WGS sequence"/>
</dbReference>
<comment type="similarity">
    <text evidence="1 2">Belongs to the UPF0102 family.</text>
</comment>
<dbReference type="InterPro" id="IPR011335">
    <property type="entry name" value="Restrct_endonuc-II-like"/>
</dbReference>
<dbReference type="InterPro" id="IPR003509">
    <property type="entry name" value="UPF0102_YraN-like"/>
</dbReference>
<dbReference type="HAMAP" id="MF_00048">
    <property type="entry name" value="UPF0102"/>
    <property type="match status" value="1"/>
</dbReference>
<evidence type="ECO:0000313" key="4">
    <source>
        <dbReference type="EMBL" id="GHH14656.1"/>
    </source>
</evidence>
<dbReference type="InterPro" id="IPR011856">
    <property type="entry name" value="tRNA_endonuc-like_dom_sf"/>
</dbReference>
<feature type="region of interest" description="Disordered" evidence="3">
    <location>
        <begin position="1"/>
        <end position="30"/>
    </location>
</feature>
<sequence length="133" mass="14797">MPRDIPSPSPSRKREGNAKRQAAEASGRRGERLAGWWLRLKGWQILARRVRTPAGEVDLIARKDTLVAFVEVKMRATAAELDFAIDERRLARVAAAAEYLMAKYAGPGDDIRVDVILLAPGTQPRHIENAWIG</sequence>